<protein>
    <recommendedName>
        <fullName evidence="3">Small ribosomal subunit protein bS18m</fullName>
    </recommendedName>
</protein>
<proteinExistence type="predicted"/>
<dbReference type="EMBL" id="JAPEUR010000268">
    <property type="protein sequence ID" value="KAJ4313100.1"/>
    <property type="molecule type" value="Genomic_DNA"/>
</dbReference>
<dbReference type="Proteomes" id="UP001140502">
    <property type="component" value="Unassembled WGS sequence"/>
</dbReference>
<dbReference type="InterPro" id="IPR036870">
    <property type="entry name" value="Ribosomal_bS18_sf"/>
</dbReference>
<dbReference type="GO" id="GO:0005840">
    <property type="term" value="C:ribosome"/>
    <property type="evidence" value="ECO:0007669"/>
    <property type="project" value="UniProtKB-KW"/>
</dbReference>
<feature type="region of interest" description="Disordered" evidence="4">
    <location>
        <begin position="30"/>
        <end position="61"/>
    </location>
</feature>
<dbReference type="InterPro" id="IPR001648">
    <property type="entry name" value="Ribosomal_bS18"/>
</dbReference>
<organism evidence="5 6">
    <name type="scientific">Fusarium piperis</name>
    <dbReference type="NCBI Taxonomy" id="1435070"/>
    <lineage>
        <taxon>Eukaryota</taxon>
        <taxon>Fungi</taxon>
        <taxon>Dikarya</taxon>
        <taxon>Ascomycota</taxon>
        <taxon>Pezizomycotina</taxon>
        <taxon>Sordariomycetes</taxon>
        <taxon>Hypocreomycetidae</taxon>
        <taxon>Hypocreales</taxon>
        <taxon>Nectriaceae</taxon>
        <taxon>Fusarium</taxon>
        <taxon>Fusarium solani species complex</taxon>
    </lineage>
</organism>
<sequence length="214" mass="24451">MPPRLPTTTTAAEAVRAFARPFSCTASAALPPRESISGGTHTSRLANLNSNRRGVDRFPRVQPGDAATRMMERYKNRDAAFVREKSAQMEFLRNQKMSTDFLKQMPRRWEAGDVYSPHDLSPVEMQKWRKRSVRNVDVVDALGISPLDMYKNFSLIEHFTSPSGMINHSQLTRLRPVNQRKVAKMVRRVQGMGIYPSVHAHPEMLREQFFGGRH</sequence>
<gene>
    <name evidence="5" type="ORF">N0V84_009581</name>
</gene>
<dbReference type="Pfam" id="PF01084">
    <property type="entry name" value="Ribosomal_S18"/>
    <property type="match status" value="1"/>
</dbReference>
<dbReference type="AlphaFoldDB" id="A0A9W9BIE2"/>
<evidence type="ECO:0000313" key="5">
    <source>
        <dbReference type="EMBL" id="KAJ4313100.1"/>
    </source>
</evidence>
<comment type="caution">
    <text evidence="5">The sequence shown here is derived from an EMBL/GenBank/DDBJ whole genome shotgun (WGS) entry which is preliminary data.</text>
</comment>
<keyword evidence="6" id="KW-1185">Reference proteome</keyword>
<accession>A0A9W9BIE2</accession>
<feature type="compositionally biased region" description="Polar residues" evidence="4">
    <location>
        <begin position="37"/>
        <end position="52"/>
    </location>
</feature>
<dbReference type="SUPFAM" id="SSF46911">
    <property type="entry name" value="Ribosomal protein S18"/>
    <property type="match status" value="1"/>
</dbReference>
<reference evidence="5" key="1">
    <citation type="submission" date="2022-10" db="EMBL/GenBank/DDBJ databases">
        <title>Tapping the CABI collections for fungal endophytes: first genome assemblies for Collariella, Neodidymelliopsis, Ascochyta clinopodiicola, Didymella pomorum, Didymosphaeria variabile, Neocosmospora piperis and Neocucurbitaria cava.</title>
        <authorList>
            <person name="Hill R."/>
        </authorList>
    </citation>
    <scope>NUCLEOTIDE SEQUENCE</scope>
    <source>
        <strain evidence="5">IMI 366586</strain>
    </source>
</reference>
<evidence type="ECO:0000256" key="2">
    <source>
        <dbReference type="ARBA" id="ARBA00023274"/>
    </source>
</evidence>
<dbReference type="GO" id="GO:0006412">
    <property type="term" value="P:translation"/>
    <property type="evidence" value="ECO:0007669"/>
    <property type="project" value="InterPro"/>
</dbReference>
<evidence type="ECO:0000256" key="1">
    <source>
        <dbReference type="ARBA" id="ARBA00022980"/>
    </source>
</evidence>
<keyword evidence="2" id="KW-0687">Ribonucleoprotein</keyword>
<dbReference type="GO" id="GO:0003735">
    <property type="term" value="F:structural constituent of ribosome"/>
    <property type="evidence" value="ECO:0007669"/>
    <property type="project" value="InterPro"/>
</dbReference>
<name>A0A9W9BIE2_9HYPO</name>
<dbReference type="OrthoDB" id="21463at2759"/>
<evidence type="ECO:0000313" key="6">
    <source>
        <dbReference type="Proteomes" id="UP001140502"/>
    </source>
</evidence>
<dbReference type="Gene3D" id="4.10.640.10">
    <property type="entry name" value="Ribosomal protein S18"/>
    <property type="match status" value="1"/>
</dbReference>
<keyword evidence="1" id="KW-0689">Ribosomal protein</keyword>
<dbReference type="GO" id="GO:1990904">
    <property type="term" value="C:ribonucleoprotein complex"/>
    <property type="evidence" value="ECO:0007669"/>
    <property type="project" value="UniProtKB-KW"/>
</dbReference>
<evidence type="ECO:0000256" key="4">
    <source>
        <dbReference type="SAM" id="MobiDB-lite"/>
    </source>
</evidence>
<evidence type="ECO:0000256" key="3">
    <source>
        <dbReference type="ARBA" id="ARBA00035264"/>
    </source>
</evidence>